<dbReference type="EMBL" id="CP003539">
    <property type="protein sequence ID" value="AFX99238.1"/>
    <property type="molecule type" value="Genomic_DNA"/>
</dbReference>
<organism evidence="1 2">
    <name type="scientific">Candidatus Endolissoclinum faulkneri L2</name>
    <dbReference type="NCBI Taxonomy" id="1193729"/>
    <lineage>
        <taxon>Bacteria</taxon>
        <taxon>Pseudomonadati</taxon>
        <taxon>Pseudomonadota</taxon>
        <taxon>Alphaproteobacteria</taxon>
        <taxon>Rhodospirillales</taxon>
        <taxon>Rhodospirillaceae</taxon>
        <taxon>Candidatus Endolissoclinum</taxon>
    </lineage>
</organism>
<evidence type="ECO:0000313" key="2">
    <source>
        <dbReference type="Proteomes" id="UP000010077"/>
    </source>
</evidence>
<accession>K7Z5B2</accession>
<dbReference type="AlphaFoldDB" id="K7Z5B2"/>
<dbReference type="KEGG" id="thal:A1OE_1060"/>
<protein>
    <submittedName>
        <fullName evidence="1">Uncharacterized protein</fullName>
    </submittedName>
</protein>
<keyword evidence="2" id="KW-1185">Reference proteome</keyword>
<gene>
    <name evidence="1" type="ORF">A1OE_1060</name>
</gene>
<proteinExistence type="predicted"/>
<evidence type="ECO:0000313" key="1">
    <source>
        <dbReference type="EMBL" id="AFX99238.1"/>
    </source>
</evidence>
<dbReference type="HOGENOM" id="CLU_3150672_0_0_5"/>
<sequence>MFVFYDQIGKCITLHYSIYNQNKKISNHLLMMSDNKPCSITKSQIISI</sequence>
<name>K7Z5B2_9PROT</name>
<reference evidence="1 2" key="1">
    <citation type="journal article" date="2012" name="Proc. Natl. Acad. Sci. U.S.A.">
        <title>Genome streamlining and chemical defense in a coral reef symbiosis.</title>
        <authorList>
            <person name="Kwan J.C."/>
            <person name="Donia M.S."/>
            <person name="Han A.W."/>
            <person name="Hirose E."/>
            <person name="Haygood M.G."/>
            <person name="Schmidt E.W."/>
        </authorList>
    </citation>
    <scope>NUCLEOTIDE SEQUENCE [LARGE SCALE GENOMIC DNA]</scope>
    <source>
        <strain evidence="1 2">L2</strain>
    </source>
</reference>
<dbReference type="Proteomes" id="UP000010077">
    <property type="component" value="Chromosome"/>
</dbReference>